<organism evidence="11 12">
    <name type="scientific">Paracoccus onubensis</name>
    <dbReference type="NCBI Taxonomy" id="1675788"/>
    <lineage>
        <taxon>Bacteria</taxon>
        <taxon>Pseudomonadati</taxon>
        <taxon>Pseudomonadota</taxon>
        <taxon>Alphaproteobacteria</taxon>
        <taxon>Rhodobacterales</taxon>
        <taxon>Paracoccaceae</taxon>
        <taxon>Paracoccus</taxon>
    </lineage>
</organism>
<dbReference type="Pfam" id="PF01471">
    <property type="entry name" value="PG_binding_1"/>
    <property type="match status" value="1"/>
</dbReference>
<dbReference type="UniPathway" id="UPA00219"/>
<keyword evidence="5 7" id="KW-0573">Peptidoglycan synthesis</keyword>
<evidence type="ECO:0000256" key="5">
    <source>
        <dbReference type="ARBA" id="ARBA00022984"/>
    </source>
</evidence>
<dbReference type="SUPFAM" id="SSF47090">
    <property type="entry name" value="PGBD-like"/>
    <property type="match status" value="1"/>
</dbReference>
<evidence type="ECO:0000256" key="9">
    <source>
        <dbReference type="SAM" id="SignalP"/>
    </source>
</evidence>
<feature type="active site" description="Nucleophile" evidence="7">
    <location>
        <position position="303"/>
    </location>
</feature>
<feature type="region of interest" description="Disordered" evidence="8">
    <location>
        <begin position="369"/>
        <end position="398"/>
    </location>
</feature>
<reference evidence="12" key="1">
    <citation type="submission" date="2018-09" db="EMBL/GenBank/DDBJ databases">
        <title>Acidovorax cavernicola nov. sp. isolated from Gruta de las Maravillas (Aracena, Spain).</title>
        <authorList>
            <person name="Jurado V."/>
            <person name="Gutierrez-Patricio S."/>
            <person name="Gonzalez-Pimentel J.L."/>
            <person name="Miller A.Z."/>
            <person name="Laiz L."/>
            <person name="Saiz-Jimenez C."/>
        </authorList>
    </citation>
    <scope>NUCLEOTIDE SEQUENCE [LARGE SCALE GENOMIC DNA]</scope>
    <source>
        <strain evidence="12">1011MAR3C25</strain>
    </source>
</reference>
<dbReference type="GO" id="GO:0071972">
    <property type="term" value="F:peptidoglycan L,D-transpeptidase activity"/>
    <property type="evidence" value="ECO:0007669"/>
    <property type="project" value="TreeGrafter"/>
</dbReference>
<dbReference type="GO" id="GO:0018104">
    <property type="term" value="P:peptidoglycan-protein cross-linking"/>
    <property type="evidence" value="ECO:0007669"/>
    <property type="project" value="TreeGrafter"/>
</dbReference>
<evidence type="ECO:0000313" key="12">
    <source>
        <dbReference type="Proteomes" id="UP000284202"/>
    </source>
</evidence>
<feature type="domain" description="L,D-TPase catalytic" evidence="10">
    <location>
        <begin position="194"/>
        <end position="328"/>
    </location>
</feature>
<dbReference type="InterPro" id="IPR002477">
    <property type="entry name" value="Peptidoglycan-bd-like"/>
</dbReference>
<protein>
    <submittedName>
        <fullName evidence="11">Murein L,D-transpeptidase</fullName>
    </submittedName>
</protein>
<feature type="chain" id="PRO_5019507972" evidence="9">
    <location>
        <begin position="25"/>
        <end position="496"/>
    </location>
</feature>
<comment type="pathway">
    <text evidence="1 7">Cell wall biogenesis; peptidoglycan biosynthesis.</text>
</comment>
<keyword evidence="9" id="KW-0732">Signal</keyword>
<dbReference type="CDD" id="cd16913">
    <property type="entry name" value="YkuD_like"/>
    <property type="match status" value="1"/>
</dbReference>
<name>A0A418SP69_9RHOB</name>
<comment type="similarity">
    <text evidence="2">Belongs to the YkuD family.</text>
</comment>
<dbReference type="OrthoDB" id="9787225at2"/>
<keyword evidence="3" id="KW-0808">Transferase</keyword>
<dbReference type="GO" id="GO:0071555">
    <property type="term" value="P:cell wall organization"/>
    <property type="evidence" value="ECO:0007669"/>
    <property type="project" value="UniProtKB-UniRule"/>
</dbReference>
<dbReference type="SUPFAM" id="SSF141523">
    <property type="entry name" value="L,D-transpeptidase catalytic domain-like"/>
    <property type="match status" value="1"/>
</dbReference>
<accession>A0A418SP69</accession>
<evidence type="ECO:0000259" key="10">
    <source>
        <dbReference type="PROSITE" id="PS52029"/>
    </source>
</evidence>
<keyword evidence="12" id="KW-1185">Reference proteome</keyword>
<dbReference type="GO" id="GO:0008360">
    <property type="term" value="P:regulation of cell shape"/>
    <property type="evidence" value="ECO:0007669"/>
    <property type="project" value="UniProtKB-UniRule"/>
</dbReference>
<evidence type="ECO:0000256" key="4">
    <source>
        <dbReference type="ARBA" id="ARBA00022960"/>
    </source>
</evidence>
<dbReference type="Pfam" id="PF03734">
    <property type="entry name" value="YkuD"/>
    <property type="match status" value="1"/>
</dbReference>
<evidence type="ECO:0000256" key="1">
    <source>
        <dbReference type="ARBA" id="ARBA00004752"/>
    </source>
</evidence>
<dbReference type="PANTHER" id="PTHR30582">
    <property type="entry name" value="L,D-TRANSPEPTIDASE"/>
    <property type="match status" value="1"/>
</dbReference>
<evidence type="ECO:0000256" key="6">
    <source>
        <dbReference type="ARBA" id="ARBA00023316"/>
    </source>
</evidence>
<sequence>MTFLPRRFPLVLLALAVTATPALAQDGQPVFGASDIDTASYQGGDLPPGRSALTAKIQVLLDRSGTSPGVIDGYKGGMSESALMAFERRAGLPVDGRMDPQVWQLLLPYSTSPQTMEYQITQEDAEGLVAEIPADYAEKAAMTAMGYTSIAEKLGERFHMDEKFIAFLNPGIELKPGATIRVTAPAKPIKTKVTRIIVDKASRRVAAYDSNGEMIVDYPATVGSDATPSPSGNHVVVTVALNPNYTYNPEKNFRQGDNDKPLIVPPGPNGPVGNVWIDLTKPTYGIHGTPTPSRLFHNQSNGCVRLTNWDARELAGLVIPGKTKVEFLEPGVTIADVTGAVPAPESGAVSDPAATATTVAAGVAGTSMQAQAPQPVLLSATRPPRRSGTPVASMTGPDDAMTPGNTEVPANAAAPLAAAIIRAVTTTETIGANSAAPATLPAPAEQPLYENTSEEDVPDTAQPMPAAPADDPLSKALSDALPESGFVLPAAPADMP</sequence>
<dbReference type="InterPro" id="IPR005490">
    <property type="entry name" value="LD_TPept_cat_dom"/>
</dbReference>
<dbReference type="InterPro" id="IPR036365">
    <property type="entry name" value="PGBD-like_sf"/>
</dbReference>
<dbReference type="PROSITE" id="PS52029">
    <property type="entry name" value="LD_TPASE"/>
    <property type="match status" value="1"/>
</dbReference>
<comment type="caution">
    <text evidence="11">The sequence shown here is derived from an EMBL/GenBank/DDBJ whole genome shotgun (WGS) entry which is preliminary data.</text>
</comment>
<dbReference type="PANTHER" id="PTHR30582:SF30">
    <property type="entry name" value="BLR4375 PROTEIN"/>
    <property type="match status" value="1"/>
</dbReference>
<dbReference type="InterPro" id="IPR036366">
    <property type="entry name" value="PGBDSf"/>
</dbReference>
<dbReference type="EMBL" id="QZCG01000014">
    <property type="protein sequence ID" value="RJE82735.1"/>
    <property type="molecule type" value="Genomic_DNA"/>
</dbReference>
<dbReference type="Proteomes" id="UP000284202">
    <property type="component" value="Unassembled WGS sequence"/>
</dbReference>
<dbReference type="InterPro" id="IPR038063">
    <property type="entry name" value="Transpep_catalytic_dom"/>
</dbReference>
<evidence type="ECO:0000256" key="7">
    <source>
        <dbReference type="PROSITE-ProRule" id="PRU01373"/>
    </source>
</evidence>
<evidence type="ECO:0000256" key="8">
    <source>
        <dbReference type="SAM" id="MobiDB-lite"/>
    </source>
</evidence>
<dbReference type="InterPro" id="IPR050979">
    <property type="entry name" value="LD-transpeptidase"/>
</dbReference>
<feature type="compositionally biased region" description="Low complexity" evidence="8">
    <location>
        <begin position="459"/>
        <end position="471"/>
    </location>
</feature>
<proteinExistence type="inferred from homology"/>
<dbReference type="Gene3D" id="1.10.101.10">
    <property type="entry name" value="PGBD-like superfamily/PGBD"/>
    <property type="match status" value="1"/>
</dbReference>
<feature type="signal peptide" evidence="9">
    <location>
        <begin position="1"/>
        <end position="24"/>
    </location>
</feature>
<dbReference type="RefSeq" id="WP_119751419.1">
    <property type="nucleotide sequence ID" value="NZ_QZCG01000014.1"/>
</dbReference>
<dbReference type="GO" id="GO:0016740">
    <property type="term" value="F:transferase activity"/>
    <property type="evidence" value="ECO:0007669"/>
    <property type="project" value="UniProtKB-KW"/>
</dbReference>
<evidence type="ECO:0000256" key="2">
    <source>
        <dbReference type="ARBA" id="ARBA00005992"/>
    </source>
</evidence>
<evidence type="ECO:0000313" key="11">
    <source>
        <dbReference type="EMBL" id="RJE82735.1"/>
    </source>
</evidence>
<feature type="active site" description="Proton donor/acceptor" evidence="7">
    <location>
        <position position="287"/>
    </location>
</feature>
<keyword evidence="4 7" id="KW-0133">Cell shape</keyword>
<dbReference type="AlphaFoldDB" id="A0A418SP69"/>
<evidence type="ECO:0000256" key="3">
    <source>
        <dbReference type="ARBA" id="ARBA00022679"/>
    </source>
</evidence>
<gene>
    <name evidence="11" type="ORF">D3P04_18855</name>
</gene>
<feature type="region of interest" description="Disordered" evidence="8">
    <location>
        <begin position="433"/>
        <end position="481"/>
    </location>
</feature>
<dbReference type="GO" id="GO:0005576">
    <property type="term" value="C:extracellular region"/>
    <property type="evidence" value="ECO:0007669"/>
    <property type="project" value="TreeGrafter"/>
</dbReference>
<dbReference type="Gene3D" id="2.40.440.10">
    <property type="entry name" value="L,D-transpeptidase catalytic domain-like"/>
    <property type="match status" value="1"/>
</dbReference>
<keyword evidence="6 7" id="KW-0961">Cell wall biogenesis/degradation</keyword>